<keyword evidence="2" id="KW-0812">Transmembrane</keyword>
<dbReference type="InterPro" id="IPR028082">
    <property type="entry name" value="Peripla_BP_I"/>
</dbReference>
<keyword evidence="2" id="KW-0472">Membrane</keyword>
<feature type="region of interest" description="Disordered" evidence="1">
    <location>
        <begin position="83"/>
        <end position="103"/>
    </location>
</feature>
<evidence type="ECO:0008006" key="5">
    <source>
        <dbReference type="Google" id="ProtNLM"/>
    </source>
</evidence>
<keyword evidence="2" id="KW-1133">Transmembrane helix</keyword>
<protein>
    <recommendedName>
        <fullName evidence="5">ABC transporter substrate-binding protein</fullName>
    </recommendedName>
</protein>
<dbReference type="Proteomes" id="UP001499930">
    <property type="component" value="Unassembled WGS sequence"/>
</dbReference>
<keyword evidence="4" id="KW-1185">Reference proteome</keyword>
<evidence type="ECO:0000313" key="3">
    <source>
        <dbReference type="EMBL" id="GAA3001215.1"/>
    </source>
</evidence>
<dbReference type="Gene3D" id="3.40.50.2300">
    <property type="match status" value="2"/>
</dbReference>
<evidence type="ECO:0000256" key="2">
    <source>
        <dbReference type="SAM" id="Phobius"/>
    </source>
</evidence>
<evidence type="ECO:0000256" key="1">
    <source>
        <dbReference type="SAM" id="MobiDB-lite"/>
    </source>
</evidence>
<reference evidence="4" key="1">
    <citation type="journal article" date="2019" name="Int. J. Syst. Evol. Microbiol.">
        <title>The Global Catalogue of Microorganisms (GCM) 10K type strain sequencing project: providing services to taxonomists for standard genome sequencing and annotation.</title>
        <authorList>
            <consortium name="The Broad Institute Genomics Platform"/>
            <consortium name="The Broad Institute Genome Sequencing Center for Infectious Disease"/>
            <person name="Wu L."/>
            <person name="Ma J."/>
        </authorList>
    </citation>
    <scope>NUCLEOTIDE SEQUENCE [LARGE SCALE GENOMIC DNA]</scope>
    <source>
        <strain evidence="4">JCM 3106</strain>
    </source>
</reference>
<evidence type="ECO:0000313" key="4">
    <source>
        <dbReference type="Proteomes" id="UP001499930"/>
    </source>
</evidence>
<comment type="caution">
    <text evidence="3">The sequence shown here is derived from an EMBL/GenBank/DDBJ whole genome shotgun (WGS) entry which is preliminary data.</text>
</comment>
<accession>A0ABP6KCH1</accession>
<name>A0ABP6KCH1_9ACTN</name>
<sequence length="829" mass="90610">MVVVAGPDGAGTEAARWLTEPFEEHLPFARVPASGDRTLRQLIEMLADEGGRLGEPVSGSFLPAPRFPLVQFVLWALAQRDRRPSDWGDTNGEPWPPDPRSGAGRKMFKDRLKEWRWDQAQGTGKAVLRSADFFARAAPTWVPAGIVIALGAGWITDVVGLVQWIAGAAVAVIGTVGQAWLSIRGSIFNRWFKRQPYITRRPFEKLWAYGLRLAQAPEEDAERLLVHAMFEDLRQAYRKWPIPWPSWGRGLYCLLVLEAGGPGSANDRFLDVMKDVINETGRFVPLMVIVSADQADPLERRPVVQGSVESSEDVTAKWRRQRDLRVPSLGMVLRATDDLPTASYRPRLMPVRARAWIYWAVVFSLMVAPLAYVRAAALGCGAGLREEFGQCVGLSDDLSRLRPDPLVRPALEKIREENSRIPEDHERIVTVFFMGPLTTNPRTKAGDQLNGVLGELAGLHARQRQYNRQSGDWQVRVEFVNVGQDFRSASYAAEVVEERAENDRGVAAVIGLAWSRRETQEAIRILGRAQLPILSTTNSADGTPRVNGGRSSPYFFRMAAPNSAQAKAIRWWISRGLPGGTGPVPVAKVATLEQRSPDGKDIYSADLIQGLRAEMPDLPATLPFSTRTELSSQVDAACRSGARILVYTGRTTFLGTLLDDGEKVCDPSTQILAGDEVTVAVAELSRWPGPRMNFVSLTDISSRVVPGNAAIDEAIGELPEAAASVTSRVHARLAYDALLAVTYALDELLRQQPGHPGGTLDVAAGVHYNLRGLRAGSPLSGASGAFSFEPGATDHTATPRSLWLFSVSQAEGIRSHGRCTVTSAGVACR</sequence>
<dbReference type="EMBL" id="BAAAWD010000006">
    <property type="protein sequence ID" value="GAA3001215.1"/>
    <property type="molecule type" value="Genomic_DNA"/>
</dbReference>
<organism evidence="3 4">
    <name type="scientific">Streptosporangium longisporum</name>
    <dbReference type="NCBI Taxonomy" id="46187"/>
    <lineage>
        <taxon>Bacteria</taxon>
        <taxon>Bacillati</taxon>
        <taxon>Actinomycetota</taxon>
        <taxon>Actinomycetes</taxon>
        <taxon>Streptosporangiales</taxon>
        <taxon>Streptosporangiaceae</taxon>
        <taxon>Streptosporangium</taxon>
    </lineage>
</organism>
<proteinExistence type="predicted"/>
<feature type="transmembrane region" description="Helical" evidence="2">
    <location>
        <begin position="161"/>
        <end position="183"/>
    </location>
</feature>
<dbReference type="SUPFAM" id="SSF53822">
    <property type="entry name" value="Periplasmic binding protein-like I"/>
    <property type="match status" value="1"/>
</dbReference>
<dbReference type="CDD" id="cd06268">
    <property type="entry name" value="PBP1_ABC_transporter_LIVBP-like"/>
    <property type="match status" value="1"/>
</dbReference>
<feature type="transmembrane region" description="Helical" evidence="2">
    <location>
        <begin position="133"/>
        <end position="155"/>
    </location>
</feature>
<feature type="transmembrane region" description="Helical" evidence="2">
    <location>
        <begin position="355"/>
        <end position="373"/>
    </location>
</feature>
<gene>
    <name evidence="3" type="ORF">GCM10017559_22830</name>
</gene>